<name>A0ABQ4LVI5_9BACL</name>
<comment type="similarity">
    <text evidence="2">Belongs to the acyltransferase 3 family.</text>
</comment>
<evidence type="ECO:0000256" key="2">
    <source>
        <dbReference type="ARBA" id="ARBA00007400"/>
    </source>
</evidence>
<keyword evidence="10" id="KW-1185">Reference proteome</keyword>
<feature type="transmembrane region" description="Helical" evidence="7">
    <location>
        <begin position="340"/>
        <end position="365"/>
    </location>
</feature>
<comment type="subcellular location">
    <subcellularLocation>
        <location evidence="1">Cell membrane</location>
        <topology evidence="1">Multi-pass membrane protein</topology>
    </subcellularLocation>
</comment>
<dbReference type="Proteomes" id="UP000680638">
    <property type="component" value="Unassembled WGS sequence"/>
</dbReference>
<evidence type="ECO:0000256" key="5">
    <source>
        <dbReference type="ARBA" id="ARBA00022989"/>
    </source>
</evidence>
<sequence length="430" mass="49102">MPRKARIREIELLRGLAFLAVALQHAIAHYAGLNEARMEDGVLMAILLLAAKFAVPVFIFITGMVLFYNYDGQLRYGSFLRKRFGDIVVPYILWSAVYFTENPGWSGDLLHRFETFASHLVTGKNSYHLWYIVMIVQFYALFPVLRCLMRACAKRIPFRWRAAALTGAGMLCLLLVYHLFRISGFMAEAEIPFLTPFFTAYADRNFLYFSFYFILGAAAGMAPDRWSYWLARGKAAYLAVFALLFGYYMYITVQGFATPDGVHFSFIGLSLLRPLIMVFLVSSIFVFYAWSKTWSESSGPIVHKAMNFLGRYSYGAYLAHALMLRQSYRVDAWLFAGWNVTLRMLMSFLVCVVLSYAVTVALSYLPFGKWTAGVSSLRRKPRESVPAQGQPSVRNFDGSCCRSAANDPRFLQPSLANGRFRKRRGNFFEY</sequence>
<evidence type="ECO:0000256" key="3">
    <source>
        <dbReference type="ARBA" id="ARBA00022475"/>
    </source>
</evidence>
<comment type="caution">
    <text evidence="9">The sequence shown here is derived from an EMBL/GenBank/DDBJ whole genome shotgun (WGS) entry which is preliminary data.</text>
</comment>
<keyword evidence="4 7" id="KW-0812">Transmembrane</keyword>
<evidence type="ECO:0000256" key="1">
    <source>
        <dbReference type="ARBA" id="ARBA00004651"/>
    </source>
</evidence>
<dbReference type="RefSeq" id="WP_212949042.1">
    <property type="nucleotide sequence ID" value="NZ_BORW01000006.1"/>
</dbReference>
<feature type="transmembrane region" description="Helical" evidence="7">
    <location>
        <begin position="80"/>
        <end position="99"/>
    </location>
</feature>
<dbReference type="Pfam" id="PF01757">
    <property type="entry name" value="Acyl_transf_3"/>
    <property type="match status" value="1"/>
</dbReference>
<feature type="transmembrane region" description="Helical" evidence="7">
    <location>
        <begin position="129"/>
        <end position="148"/>
    </location>
</feature>
<evidence type="ECO:0000256" key="7">
    <source>
        <dbReference type="SAM" id="Phobius"/>
    </source>
</evidence>
<feature type="transmembrane region" description="Helical" evidence="7">
    <location>
        <begin position="160"/>
        <end position="180"/>
    </location>
</feature>
<keyword evidence="3" id="KW-1003">Cell membrane</keyword>
<dbReference type="PANTHER" id="PTHR40074">
    <property type="entry name" value="O-ACETYLTRANSFERASE WECH"/>
    <property type="match status" value="1"/>
</dbReference>
<feature type="transmembrane region" description="Helical" evidence="7">
    <location>
        <begin position="271"/>
        <end position="290"/>
    </location>
</feature>
<feature type="domain" description="Acyltransferase 3" evidence="8">
    <location>
        <begin position="8"/>
        <end position="359"/>
    </location>
</feature>
<keyword evidence="6 7" id="KW-0472">Membrane</keyword>
<evidence type="ECO:0000313" key="9">
    <source>
        <dbReference type="EMBL" id="GIO66963.1"/>
    </source>
</evidence>
<feature type="transmembrane region" description="Helical" evidence="7">
    <location>
        <begin position="235"/>
        <end position="251"/>
    </location>
</feature>
<feature type="transmembrane region" description="Helical" evidence="7">
    <location>
        <begin position="206"/>
        <end position="223"/>
    </location>
</feature>
<dbReference type="PANTHER" id="PTHR40074:SF2">
    <property type="entry name" value="O-ACETYLTRANSFERASE WECH"/>
    <property type="match status" value="1"/>
</dbReference>
<gene>
    <name evidence="9" type="ORF">J21TS3_17840</name>
</gene>
<keyword evidence="5 7" id="KW-1133">Transmembrane helix</keyword>
<reference evidence="9 10" key="1">
    <citation type="submission" date="2021-03" db="EMBL/GenBank/DDBJ databases">
        <title>Antimicrobial resistance genes in bacteria isolated from Japanese honey, and their potential for conferring macrolide and lincosamide resistance in the American foulbrood pathogen Paenibacillus larvae.</title>
        <authorList>
            <person name="Okamoto M."/>
            <person name="Kumagai M."/>
            <person name="Kanamori H."/>
            <person name="Takamatsu D."/>
        </authorList>
    </citation>
    <scope>NUCLEOTIDE SEQUENCE [LARGE SCALE GENOMIC DNA]</scope>
    <source>
        <strain evidence="9 10">J21TS3</strain>
    </source>
</reference>
<dbReference type="EMBL" id="BORW01000006">
    <property type="protein sequence ID" value="GIO66963.1"/>
    <property type="molecule type" value="Genomic_DNA"/>
</dbReference>
<evidence type="ECO:0000259" key="8">
    <source>
        <dbReference type="Pfam" id="PF01757"/>
    </source>
</evidence>
<evidence type="ECO:0000256" key="6">
    <source>
        <dbReference type="ARBA" id="ARBA00023136"/>
    </source>
</evidence>
<proteinExistence type="inferred from homology"/>
<dbReference type="InterPro" id="IPR002656">
    <property type="entry name" value="Acyl_transf_3_dom"/>
</dbReference>
<feature type="transmembrane region" description="Helical" evidence="7">
    <location>
        <begin position="43"/>
        <end position="68"/>
    </location>
</feature>
<accession>A0ABQ4LVI5</accession>
<protein>
    <submittedName>
        <fullName evidence="9">Membrane protein</fullName>
    </submittedName>
</protein>
<evidence type="ECO:0000256" key="4">
    <source>
        <dbReference type="ARBA" id="ARBA00022692"/>
    </source>
</evidence>
<organism evidence="9 10">
    <name type="scientific">Paenibacillus cookii</name>
    <dbReference type="NCBI Taxonomy" id="157839"/>
    <lineage>
        <taxon>Bacteria</taxon>
        <taxon>Bacillati</taxon>
        <taxon>Bacillota</taxon>
        <taxon>Bacilli</taxon>
        <taxon>Bacillales</taxon>
        <taxon>Paenibacillaceae</taxon>
        <taxon>Paenibacillus</taxon>
    </lineage>
</organism>
<feature type="transmembrane region" description="Helical" evidence="7">
    <location>
        <begin position="12"/>
        <end position="31"/>
    </location>
</feature>
<evidence type="ECO:0000313" key="10">
    <source>
        <dbReference type="Proteomes" id="UP000680638"/>
    </source>
</evidence>